<dbReference type="EMBL" id="AM920689">
    <property type="protein sequence ID" value="CAP52634.2"/>
    <property type="molecule type" value="Genomic_DNA"/>
</dbReference>
<dbReference type="Gene3D" id="3.20.20.80">
    <property type="entry name" value="Glycosidases"/>
    <property type="match status" value="1"/>
</dbReference>
<comment type="similarity">
    <text evidence="1 4">Belongs to the glycosyl hydrolase 30 family.</text>
</comment>
<feature type="domain" description="Glycosyl hydrolase family 30 TIM-barrel" evidence="6">
    <location>
        <begin position="131"/>
        <end position="468"/>
    </location>
</feature>
<evidence type="ECO:0000256" key="4">
    <source>
        <dbReference type="RuleBase" id="RU361188"/>
    </source>
</evidence>
<accession>B0RYB4</accession>
<dbReference type="PRINTS" id="PR00843">
    <property type="entry name" value="GLHYDRLASE30"/>
</dbReference>
<sequence>MKRAIAWSMVGVLGVWGAATETVLASASASASATATAATATATATATPIPVPVSTASASTPASKAVEAAVADAAVPPAAPAGALRVYTSAQGATQQMRVSTVDVPTAGHALTEKENSIFVNPQRRFQALLGIGGAITDSSAETFAKLPKQAQRQLLTAYYDPDKGIGYTLARTTIHSSDFSSGSYTYIKEGDAALKTFSVQHDAKYRIPMLRQAIAAAGGTLTTFASPWSAPAFMKDSNAMLKGGKLLPEYAQAWATYYTRFIAAYEKAGIPIWGISLQNEPMAVQTWESMLFSAEEERDFLKNHLGPTMAKAGYGDRKIIVWDHNRDMMVHRAHVIFDDPEASKYAWGMGFHWYETWAGFAPMVENVAAVAQAYPDKHLLLTEAAVEKFDPAKLQHWPNGERYGTAIINDLNHGAVGWTDWNILLDEHGGPNHVGNYCFAPVHANTRTGEVIYTPSYWYIGHFSKFIRPGAQRVSAASSRSNLATTAFVNSDGSLATVVMNATDVAIRYNLYVGDASSVLEIPAHAIQTVVLAQ</sequence>
<feature type="domain" description="Glycosyl hydrolase family 30 beta sandwich" evidence="7">
    <location>
        <begin position="471"/>
        <end position="531"/>
    </location>
</feature>
<evidence type="ECO:0000313" key="8">
    <source>
        <dbReference type="EMBL" id="CAP52634.2"/>
    </source>
</evidence>
<dbReference type="GO" id="GO:0006680">
    <property type="term" value="P:glucosylceramide catabolic process"/>
    <property type="evidence" value="ECO:0007669"/>
    <property type="project" value="TreeGrafter"/>
</dbReference>
<keyword evidence="2 5" id="KW-0732">Signal</keyword>
<evidence type="ECO:0000256" key="5">
    <source>
        <dbReference type="SAM" id="SignalP"/>
    </source>
</evidence>
<organism evidence="8 9">
    <name type="scientific">Xanthomonas campestris pv. campestris (strain B100)</name>
    <dbReference type="NCBI Taxonomy" id="509169"/>
    <lineage>
        <taxon>Bacteria</taxon>
        <taxon>Pseudomonadati</taxon>
        <taxon>Pseudomonadota</taxon>
        <taxon>Gammaproteobacteria</taxon>
        <taxon>Lysobacterales</taxon>
        <taxon>Lysobacteraceae</taxon>
        <taxon>Xanthomonas</taxon>
    </lineage>
</organism>
<dbReference type="InterPro" id="IPR033453">
    <property type="entry name" value="Glyco_hydro_30_TIM-barrel"/>
</dbReference>
<evidence type="ECO:0000313" key="9">
    <source>
        <dbReference type="Proteomes" id="UP000001188"/>
    </source>
</evidence>
<dbReference type="GO" id="GO:0004348">
    <property type="term" value="F:glucosylceramidase activity"/>
    <property type="evidence" value="ECO:0007669"/>
    <property type="project" value="InterPro"/>
</dbReference>
<gene>
    <name evidence="8" type="ORF">XCCB100_3269</name>
</gene>
<dbReference type="PANTHER" id="PTHR11069">
    <property type="entry name" value="GLUCOSYLCERAMIDASE"/>
    <property type="match status" value="1"/>
</dbReference>
<dbReference type="Proteomes" id="UP000001188">
    <property type="component" value="Chromosome"/>
</dbReference>
<dbReference type="SUPFAM" id="SSF51445">
    <property type="entry name" value="(Trans)glycosidases"/>
    <property type="match status" value="1"/>
</dbReference>
<evidence type="ECO:0000256" key="1">
    <source>
        <dbReference type="ARBA" id="ARBA00005382"/>
    </source>
</evidence>
<evidence type="ECO:0000256" key="3">
    <source>
        <dbReference type="ARBA" id="ARBA00022801"/>
    </source>
</evidence>
<dbReference type="GO" id="GO:0016020">
    <property type="term" value="C:membrane"/>
    <property type="evidence" value="ECO:0007669"/>
    <property type="project" value="GOC"/>
</dbReference>
<dbReference type="InterPro" id="IPR001139">
    <property type="entry name" value="Glyco_hydro_30"/>
</dbReference>
<dbReference type="KEGG" id="xca:xcc-b100_3269"/>
<dbReference type="FunFam" id="3.20.20.80:FF:000279">
    <property type="entry name" value="Glycosyl hydrolase"/>
    <property type="match status" value="1"/>
</dbReference>
<dbReference type="InterPro" id="IPR033452">
    <property type="entry name" value="GH30_C"/>
</dbReference>
<protein>
    <submittedName>
        <fullName evidence="8">O-Glycosyl hydrolase family 30 protein</fullName>
    </submittedName>
</protein>
<dbReference type="Pfam" id="PF02055">
    <property type="entry name" value="Glyco_hydro_30"/>
    <property type="match status" value="1"/>
</dbReference>
<dbReference type="Pfam" id="PF17189">
    <property type="entry name" value="Glyco_hydro_30C"/>
    <property type="match status" value="1"/>
</dbReference>
<feature type="chain" id="PRO_5013175214" evidence="5">
    <location>
        <begin position="38"/>
        <end position="535"/>
    </location>
</feature>
<reference evidence="8 9" key="1">
    <citation type="journal article" date="2008" name="J. Biotechnol.">
        <title>The genome of Xanthomonas campestris pv. campestris B100 and its use for the reconstruction of metabolic pathways involved in xanthan biosynthesis.</title>
        <authorList>
            <person name="Vorholter F.J."/>
            <person name="Schneiker S."/>
            <person name="Goesmann A."/>
            <person name="Krause L."/>
            <person name="Bekel T."/>
            <person name="Kaiser O."/>
            <person name="Linke B."/>
            <person name="Patschkowski T."/>
            <person name="Ruckert C."/>
            <person name="Schmid J."/>
            <person name="Sidhu V.K."/>
            <person name="Sieber V."/>
            <person name="Tauch A."/>
            <person name="Watt S.A."/>
            <person name="Weisshaar B."/>
            <person name="Becker A."/>
            <person name="Niehaus K."/>
            <person name="Puhler A."/>
        </authorList>
    </citation>
    <scope>NUCLEOTIDE SEQUENCE [LARGE SCALE GENOMIC DNA]</scope>
    <source>
        <strain evidence="8 9">B100</strain>
    </source>
</reference>
<dbReference type="InterPro" id="IPR013780">
    <property type="entry name" value="Glyco_hydro_b"/>
</dbReference>
<evidence type="ECO:0000259" key="7">
    <source>
        <dbReference type="Pfam" id="PF17189"/>
    </source>
</evidence>
<dbReference type="PANTHER" id="PTHR11069:SF23">
    <property type="entry name" value="LYSOSOMAL ACID GLUCOSYLCERAMIDASE"/>
    <property type="match status" value="1"/>
</dbReference>
<evidence type="ECO:0000256" key="2">
    <source>
        <dbReference type="ARBA" id="ARBA00022729"/>
    </source>
</evidence>
<proteinExistence type="inferred from homology"/>
<feature type="signal peptide" evidence="5">
    <location>
        <begin position="1"/>
        <end position="37"/>
    </location>
</feature>
<keyword evidence="4" id="KW-0326">Glycosidase</keyword>
<dbReference type="Gene3D" id="2.60.40.1180">
    <property type="entry name" value="Golgi alpha-mannosidase II"/>
    <property type="match status" value="1"/>
</dbReference>
<keyword evidence="3 4" id="KW-0378">Hydrolase</keyword>
<evidence type="ECO:0000259" key="6">
    <source>
        <dbReference type="Pfam" id="PF02055"/>
    </source>
</evidence>
<name>B0RYB4_XANCB</name>
<dbReference type="AlphaFoldDB" id="B0RYB4"/>
<dbReference type="InterPro" id="IPR017853">
    <property type="entry name" value="GH"/>
</dbReference>